<dbReference type="EMBL" id="FOGI01000005">
    <property type="protein sequence ID" value="SER83220.1"/>
    <property type="molecule type" value="Genomic_DNA"/>
</dbReference>
<dbReference type="AlphaFoldDB" id="A0A1H9SDV2"/>
<protein>
    <recommendedName>
        <fullName evidence="3">DinB family protein</fullName>
    </recommendedName>
</protein>
<dbReference type="SUPFAM" id="SSF109854">
    <property type="entry name" value="DinB/YfiT-like putative metalloenzymes"/>
    <property type="match status" value="1"/>
</dbReference>
<reference evidence="2" key="1">
    <citation type="submission" date="2016-10" db="EMBL/GenBank/DDBJ databases">
        <authorList>
            <person name="Varghese N."/>
            <person name="Submissions S."/>
        </authorList>
    </citation>
    <scope>NUCLEOTIDE SEQUENCE [LARGE SCALE GENOMIC DNA]</scope>
    <source>
        <strain evidence="2">DSM 44260</strain>
    </source>
</reference>
<dbReference type="Proteomes" id="UP000199051">
    <property type="component" value="Unassembled WGS sequence"/>
</dbReference>
<organism evidence="1 2">
    <name type="scientific">Actinokineospora terrae</name>
    <dbReference type="NCBI Taxonomy" id="155974"/>
    <lineage>
        <taxon>Bacteria</taxon>
        <taxon>Bacillati</taxon>
        <taxon>Actinomycetota</taxon>
        <taxon>Actinomycetes</taxon>
        <taxon>Pseudonocardiales</taxon>
        <taxon>Pseudonocardiaceae</taxon>
        <taxon>Actinokineospora</taxon>
    </lineage>
</organism>
<gene>
    <name evidence="1" type="ORF">SAMN04487818_105411</name>
</gene>
<dbReference type="InterPro" id="IPR034660">
    <property type="entry name" value="DinB/YfiT-like"/>
</dbReference>
<accession>A0A1H9SDV2</accession>
<dbReference type="Gene3D" id="1.20.120.450">
    <property type="entry name" value="dinb family like domain"/>
    <property type="match status" value="1"/>
</dbReference>
<dbReference type="RefSeq" id="WP_092778084.1">
    <property type="nucleotide sequence ID" value="NZ_FOGI01000005.1"/>
</dbReference>
<evidence type="ECO:0000313" key="2">
    <source>
        <dbReference type="Proteomes" id="UP000199051"/>
    </source>
</evidence>
<evidence type="ECO:0008006" key="3">
    <source>
        <dbReference type="Google" id="ProtNLM"/>
    </source>
</evidence>
<name>A0A1H9SDV2_9PSEU</name>
<dbReference type="STRING" id="155974.SAMN04487818_105411"/>
<dbReference type="InterPro" id="IPR007061">
    <property type="entry name" value="MST-like"/>
</dbReference>
<sequence length="176" mass="19150">MSSPLDLSLAPTATDIDPERADLLQTLAVHRGFLRYTAQGLTDEQAGQRTTASALTVGGLIKHVAATEAAWYRFMVGGAEEMESVALDWEDEHRMNPTESIQAHLDNYAAVAAKTDELIKTADLDKSYPLPTAPWFEAGAVRSVRRVLLHIIAETAQHAGHADIIRESLDGQKTMG</sequence>
<keyword evidence="2" id="KW-1185">Reference proteome</keyword>
<dbReference type="Pfam" id="PF04978">
    <property type="entry name" value="MST"/>
    <property type="match status" value="1"/>
</dbReference>
<proteinExistence type="predicted"/>
<evidence type="ECO:0000313" key="1">
    <source>
        <dbReference type="EMBL" id="SER83220.1"/>
    </source>
</evidence>